<evidence type="ECO:0000313" key="2">
    <source>
        <dbReference type="EMBL" id="JAT87051.1"/>
    </source>
</evidence>
<organism evidence="2">
    <name type="scientific">Pectinophora gossypiella</name>
    <name type="common">Cotton pink bollworm</name>
    <name type="synonym">Depressaria gossypiella</name>
    <dbReference type="NCBI Taxonomy" id="13191"/>
    <lineage>
        <taxon>Eukaryota</taxon>
        <taxon>Metazoa</taxon>
        <taxon>Ecdysozoa</taxon>
        <taxon>Arthropoda</taxon>
        <taxon>Hexapoda</taxon>
        <taxon>Insecta</taxon>
        <taxon>Pterygota</taxon>
        <taxon>Neoptera</taxon>
        <taxon>Endopterygota</taxon>
        <taxon>Lepidoptera</taxon>
        <taxon>Glossata</taxon>
        <taxon>Ditrysia</taxon>
        <taxon>Gelechioidea</taxon>
        <taxon>Gelechiidae</taxon>
        <taxon>Apatetrinae</taxon>
        <taxon>Pectinophora</taxon>
    </lineage>
</organism>
<gene>
    <name evidence="2" type="ORF">g.1357</name>
</gene>
<evidence type="ECO:0000256" key="1">
    <source>
        <dbReference type="SAM" id="MobiDB-lite"/>
    </source>
</evidence>
<reference evidence="2" key="1">
    <citation type="submission" date="2015-09" db="EMBL/GenBank/DDBJ databases">
        <title>De novo assembly of Pectinophora gossypiella (Pink Bollworm) gut transcriptome.</title>
        <authorList>
            <person name="Tassone E.E."/>
        </authorList>
    </citation>
    <scope>NUCLEOTIDE SEQUENCE</scope>
</reference>
<feature type="compositionally biased region" description="Low complexity" evidence="1">
    <location>
        <begin position="231"/>
        <end position="240"/>
    </location>
</feature>
<feature type="compositionally biased region" description="Basic and acidic residues" evidence="1">
    <location>
        <begin position="30"/>
        <end position="50"/>
    </location>
</feature>
<feature type="region of interest" description="Disordered" evidence="1">
    <location>
        <begin position="96"/>
        <end position="215"/>
    </location>
</feature>
<feature type="non-terminal residue" evidence="2">
    <location>
        <position position="1"/>
    </location>
</feature>
<feature type="compositionally biased region" description="Basic and acidic residues" evidence="1">
    <location>
        <begin position="270"/>
        <end position="330"/>
    </location>
</feature>
<dbReference type="AlphaFoldDB" id="A0A1E1WJL0"/>
<proteinExistence type="predicted"/>
<protein>
    <submittedName>
        <fullName evidence="2">Uncharacterized protein</fullName>
    </submittedName>
</protein>
<name>A0A1E1WJL0_PECGO</name>
<accession>A0A1E1WJL0</accession>
<sequence length="406" mass="43673">PSGPATSPRPPAPRPGNAPTCSHKRSGTWLERDDNTTKRSRSETDRENRGKHSGNNRKTNAAVARRNNRSPQWRCYRSDRNTKRRQRTLCCSPTCRSNRNLRAAGGAATSMSRTPVVAATARGKKDESQRSVKASAKVVPRSAATGAPVATATRRPASEARRGVKKASAAAKKRKRRPQKRSSVRNNARRSCLKKLSPRPSRILKPRGGPGAELGREAAGAAVEVGVAAGARRGTSRARGSCPLLTVTGQNPEVGPAQAQEVVKAGRSLDPGRRVDPDPEPDPDLKADPNRGRKADPSRDPKADLSRDPKADLSRGQERADRGLKADPDPRAGLNRDPGLKASPVPSRGPDRRAYPGLGLGLRAVLAVVPALGPVPDPDTGRDPRHLFLESLSRLVRTKLRLTCKY</sequence>
<feature type="region of interest" description="Disordered" evidence="1">
    <location>
        <begin position="231"/>
        <end position="351"/>
    </location>
</feature>
<feature type="compositionally biased region" description="Pro residues" evidence="1">
    <location>
        <begin position="1"/>
        <end position="16"/>
    </location>
</feature>
<feature type="region of interest" description="Disordered" evidence="1">
    <location>
        <begin position="1"/>
        <end position="83"/>
    </location>
</feature>
<dbReference type="EMBL" id="GDQN01004003">
    <property type="protein sequence ID" value="JAT87051.1"/>
    <property type="molecule type" value="Transcribed_RNA"/>
</dbReference>
<feature type="compositionally biased region" description="Basic residues" evidence="1">
    <location>
        <begin position="171"/>
        <end position="205"/>
    </location>
</feature>